<feature type="active site" description="Charge relay system" evidence="7">
    <location>
        <position position="126"/>
    </location>
</feature>
<dbReference type="eggNOG" id="ENOG502R8FD">
    <property type="taxonomic scope" value="Eukaryota"/>
</dbReference>
<dbReference type="CDD" id="cd02120">
    <property type="entry name" value="PA_subtilisin_like"/>
    <property type="match status" value="2"/>
</dbReference>
<reference evidence="11" key="1">
    <citation type="journal article" date="2009" name="Rice">
        <title>De Novo Next Generation Sequencing of Plant Genomes.</title>
        <authorList>
            <person name="Rounsley S."/>
            <person name="Marri P.R."/>
            <person name="Yu Y."/>
            <person name="He R."/>
            <person name="Sisneros N."/>
            <person name="Goicoechea J.L."/>
            <person name="Lee S.J."/>
            <person name="Angelova A."/>
            <person name="Kudrna D."/>
            <person name="Luo M."/>
            <person name="Affourtit J."/>
            <person name="Desany B."/>
            <person name="Knight J."/>
            <person name="Niazi F."/>
            <person name="Egholm M."/>
            <person name="Wing R.A."/>
        </authorList>
    </citation>
    <scope>NUCLEOTIDE SEQUENCE [LARGE SCALE GENOMIC DNA]</scope>
    <source>
        <strain evidence="11">cv. IRGC 105608</strain>
    </source>
</reference>
<dbReference type="EnsemblPlants" id="OBART04G01110.1">
    <property type="protein sequence ID" value="OBART04G01110.1"/>
    <property type="gene ID" value="OBART04G01110"/>
</dbReference>
<dbReference type="PRINTS" id="PR00723">
    <property type="entry name" value="SUBTILISIN"/>
</dbReference>
<feature type="active site" description="Charge relay system" evidence="6 7">
    <location>
        <position position="769"/>
    </location>
</feature>
<dbReference type="InterPro" id="IPR000209">
    <property type="entry name" value="Peptidase_S8/S53_dom"/>
</dbReference>
<feature type="active site" description="Charge relay system" evidence="6 7">
    <location>
        <position position="1155"/>
    </location>
</feature>
<keyword evidence="3" id="KW-0732">Signal</keyword>
<evidence type="ECO:0000259" key="10">
    <source>
        <dbReference type="Pfam" id="PF17766"/>
    </source>
</evidence>
<evidence type="ECO:0000256" key="1">
    <source>
        <dbReference type="ARBA" id="ARBA00011073"/>
    </source>
</evidence>
<comment type="similarity">
    <text evidence="1 7">Belongs to the peptidase S8 family.</text>
</comment>
<evidence type="ECO:0000256" key="5">
    <source>
        <dbReference type="ARBA" id="ARBA00022825"/>
    </source>
</evidence>
<dbReference type="SUPFAM" id="SSF52743">
    <property type="entry name" value="Subtilisin-like"/>
    <property type="match status" value="2"/>
</dbReference>
<sequence length="1586" mass="170897">MKANSYAPIYSIVKENQIHQMHTSRSWDFLGMDYRQPNGLLAKAKYGDGTIIGVIDSGITPESASFADIGYGPPPTKWKGICQVGPSFEAISCNRKLIGARWYIDDEILSSISENEVLSPRDVEGHGTHTASTAGGNIVHNVSFLGLAAGTVRGGAPRARLAIYKACWSGYGCSGATVLKAMDDAVYDGVDVLSLSIGGTKEDVGTLHVVANGISVVYAGGNDGPIAQTVENQSPWLVTVAATTMDRSFPVVITLGNGEKLVAQSFVLLETASQFSEIQKYTDEECNANNIMNSTVKGKIAFCFMGEMLNNKQQTSYPDVTTAVAAKGGRAVILPRFYTETILQDDPIITDLDIPFVPIDYEMAQRIDEYISNGINGNYIPRAKISLTQTRIGDEISAPKVAVFSSRGPSSIYPGVLKPDIAAPGVSILAAAQIPYYKGVSYHFDSGTSMACPHVAGIIAVLKSIHPKWSPAALKSAIMTTALTYDNNGMPIQANGRVQKIADPFDYGAGFVNPVMAADPGLIYDITASDYLKFFNCMGGLGSGDNCTTAKGSLTDLNLPSIAIPNLRTFQAMTRTVTNVGQVNAVYKAFFQAPAGVEMAVEPPVLVFNKDRRVQSFRVTFKATRKVQGDYRFGSLAWHDGGSHWVRIPISVRILVYIEEAVADSSSSLLLLFCCEDPVLLDSKANPRSKEVALESIVYSYRHSFSGFAARLTEAQASTIRDVISVRENQIHRLHTSRSWDFLGMDYRQPNGLLAKAKYGEDIIIGVIDTGITPESPSFADDGYGPAPSKWKGVCQVGPSFKAKSCNRKLIGARWYIDDDTLRSMSKDEILSPRDVVGHGTHTASTAGGNIIHNASIFGLAAGTVRGGAPRARVAMYKTCWNGVGCSAAGQLKAIDDAIHDGVDILSLSLGGPFEDPGTLHVVAKGIPVVYSAGNDGPIAQTVENSSPWLLTVAAATMDRSFPVVITLGNNDKFVAQSFAISGKTSSQFGEIQFYEREDCSAENIHNTVKGKIVFCFFGTKFDSEPDYYNITKATSEKGGIGVILPKYNTDTLLGDTLLTLPIPLVAVDYEITYRIYQYIKENDGTPKVKISLTQTTIGKVSAPKVAAFSSRGPSYIYPGVLKPDIAAPGVTVLAAAPKAFMDAGILYRFDSGTSMSCPHVSGIIAVLKSLHPQWSPAALKSAIMTTALTYDNNGMPIQANGKVPKIADPFDYGAGVVNPNMAADPGLIYDIEPSDYFKFFNCMGGLGSADNCTTVKGSLADLNLPSIAIPNLRTFQATTRTVTNVGQANARYKAFLYPPAGVEMTVDPPVLVFSKEKKVQSFKVTIKATGRPIQGDYSFGSLVWHDGGIHWVRIPIAVRILPFVTCNPHLTNPFFQHNNSESGSYVPKAKISLTQSTIEGEISAPKVTAFSLWGCSSIYPGVVKTDIDAPRVSVIATAQTSYDNGTPYHISPGTSMSFSHWDHCCAQIPASSMVTCRPQIHYDDNRIDNNLFPYISLHIATTYDNNRMPVRNIPKIADPFDYGAGFINPNMAADLGLIYDIAASNYLKFFNCIRGLATGDNCTTAKRSLADLNLPSIAIPNLKTF</sequence>
<feature type="active site" description="Charge relay system" evidence="7">
    <location>
        <position position="56"/>
    </location>
</feature>
<feature type="domain" description="Peptidase S8/S53" evidence="8">
    <location>
        <begin position="760"/>
        <end position="1195"/>
    </location>
</feature>
<keyword evidence="12" id="KW-1185">Reference proteome</keyword>
<feature type="domain" description="Subtilisin-like protease fibronectin type-III" evidence="10">
    <location>
        <begin position="1262"/>
        <end position="1359"/>
    </location>
</feature>
<dbReference type="FunFam" id="2.60.40.2310:FF:000001">
    <property type="entry name" value="Subtilisin-like protease SBT1.5"/>
    <property type="match status" value="1"/>
</dbReference>
<evidence type="ECO:0000313" key="11">
    <source>
        <dbReference type="EnsemblPlants" id="OBART04G01110.1"/>
    </source>
</evidence>
<feature type="domain" description="Subtilisin-like protease fibronectin type-III" evidence="10">
    <location>
        <begin position="556"/>
        <end position="652"/>
    </location>
</feature>
<dbReference type="PROSITE" id="PS51892">
    <property type="entry name" value="SUBTILASE"/>
    <property type="match status" value="2"/>
</dbReference>
<keyword evidence="2 7" id="KW-0645">Protease</keyword>
<dbReference type="STRING" id="65489.A0A0D3FS31"/>
<organism evidence="11">
    <name type="scientific">Oryza barthii</name>
    <dbReference type="NCBI Taxonomy" id="65489"/>
    <lineage>
        <taxon>Eukaryota</taxon>
        <taxon>Viridiplantae</taxon>
        <taxon>Streptophyta</taxon>
        <taxon>Embryophyta</taxon>
        <taxon>Tracheophyta</taxon>
        <taxon>Spermatophyta</taxon>
        <taxon>Magnoliopsida</taxon>
        <taxon>Liliopsida</taxon>
        <taxon>Poales</taxon>
        <taxon>Poaceae</taxon>
        <taxon>BOP clade</taxon>
        <taxon>Oryzoideae</taxon>
        <taxon>Oryzeae</taxon>
        <taxon>Oryzinae</taxon>
        <taxon>Oryza</taxon>
    </lineage>
</organism>
<dbReference type="Gramene" id="OBART04G01110.1">
    <property type="protein sequence ID" value="OBART04G01110.1"/>
    <property type="gene ID" value="OBART04G01110"/>
</dbReference>
<dbReference type="Pfam" id="PF05922">
    <property type="entry name" value="Inhibitor_I9"/>
    <property type="match status" value="1"/>
</dbReference>
<name>A0A0D3FS31_9ORYZ</name>
<evidence type="ECO:0000256" key="4">
    <source>
        <dbReference type="ARBA" id="ARBA00022801"/>
    </source>
</evidence>
<evidence type="ECO:0000256" key="3">
    <source>
        <dbReference type="ARBA" id="ARBA00022729"/>
    </source>
</evidence>
<evidence type="ECO:0000259" key="8">
    <source>
        <dbReference type="Pfam" id="PF00082"/>
    </source>
</evidence>
<dbReference type="Pfam" id="PF17766">
    <property type="entry name" value="fn3_6"/>
    <property type="match status" value="2"/>
</dbReference>
<evidence type="ECO:0008006" key="13">
    <source>
        <dbReference type="Google" id="ProtNLM"/>
    </source>
</evidence>
<dbReference type="Gene3D" id="2.60.40.2310">
    <property type="match status" value="2"/>
</dbReference>
<evidence type="ECO:0000256" key="2">
    <source>
        <dbReference type="ARBA" id="ARBA00022670"/>
    </source>
</evidence>
<keyword evidence="5 7" id="KW-0720">Serine protease</keyword>
<dbReference type="InterPro" id="IPR037045">
    <property type="entry name" value="S8pro/Inhibitor_I9_sf"/>
</dbReference>
<feature type="active site" description="Charge relay system" evidence="6 7">
    <location>
        <position position="839"/>
    </location>
</feature>
<dbReference type="InterPro" id="IPR023828">
    <property type="entry name" value="Peptidase_S8_Ser-AS"/>
</dbReference>
<dbReference type="Gene3D" id="3.40.50.200">
    <property type="entry name" value="Peptidase S8/S53 domain"/>
    <property type="match status" value="3"/>
</dbReference>
<feature type="active site" description="Charge relay system" evidence="7">
    <location>
        <position position="449"/>
    </location>
</feature>
<evidence type="ECO:0000256" key="7">
    <source>
        <dbReference type="PROSITE-ProRule" id="PRU01240"/>
    </source>
</evidence>
<dbReference type="InterPro" id="IPR010259">
    <property type="entry name" value="S8pro/Inhibitor_I9"/>
</dbReference>
<accession>A0A0D3FS31</accession>
<dbReference type="PaxDb" id="65489-OBART04G01110.1"/>
<feature type="domain" description="Inhibitor I9" evidence="9">
    <location>
        <begin position="690"/>
        <end position="735"/>
    </location>
</feature>
<dbReference type="PANTHER" id="PTHR10795">
    <property type="entry name" value="PROPROTEIN CONVERTASE SUBTILISIN/KEXIN"/>
    <property type="match status" value="1"/>
</dbReference>
<evidence type="ECO:0000259" key="9">
    <source>
        <dbReference type="Pfam" id="PF05922"/>
    </source>
</evidence>
<dbReference type="InterPro" id="IPR036852">
    <property type="entry name" value="Peptidase_S8/S53_dom_sf"/>
</dbReference>
<dbReference type="Gene3D" id="3.30.70.80">
    <property type="entry name" value="Peptidase S8 propeptide/proteinase inhibitor I9"/>
    <property type="match status" value="1"/>
</dbReference>
<protein>
    <recommendedName>
        <fullName evidence="13">Peptidase S8/S53 domain-containing protein</fullName>
    </recommendedName>
</protein>
<dbReference type="InterPro" id="IPR045051">
    <property type="entry name" value="SBT"/>
</dbReference>
<dbReference type="InterPro" id="IPR015500">
    <property type="entry name" value="Peptidase_S8_subtilisin-rel"/>
</dbReference>
<reference evidence="11" key="2">
    <citation type="submission" date="2015-03" db="UniProtKB">
        <authorList>
            <consortium name="EnsemblPlants"/>
        </authorList>
    </citation>
    <scope>IDENTIFICATION</scope>
</reference>
<evidence type="ECO:0000313" key="12">
    <source>
        <dbReference type="Proteomes" id="UP000026960"/>
    </source>
</evidence>
<dbReference type="GO" id="GO:0006508">
    <property type="term" value="P:proteolysis"/>
    <property type="evidence" value="ECO:0007669"/>
    <property type="project" value="UniProtKB-KW"/>
</dbReference>
<dbReference type="InterPro" id="IPR034197">
    <property type="entry name" value="Peptidases_S8_3"/>
</dbReference>
<dbReference type="Pfam" id="PF00082">
    <property type="entry name" value="Peptidase_S8"/>
    <property type="match status" value="2"/>
</dbReference>
<dbReference type="CDD" id="cd04852">
    <property type="entry name" value="Peptidases_S8_3"/>
    <property type="match status" value="2"/>
</dbReference>
<evidence type="ECO:0000256" key="6">
    <source>
        <dbReference type="PIRSR" id="PIRSR615500-1"/>
    </source>
</evidence>
<dbReference type="Gene3D" id="3.50.30.30">
    <property type="match status" value="2"/>
</dbReference>
<keyword evidence="4 7" id="KW-0378">Hydrolase</keyword>
<dbReference type="Proteomes" id="UP000026960">
    <property type="component" value="Chromosome 4"/>
</dbReference>
<dbReference type="GO" id="GO:0004252">
    <property type="term" value="F:serine-type endopeptidase activity"/>
    <property type="evidence" value="ECO:0007669"/>
    <property type="project" value="UniProtKB-UniRule"/>
</dbReference>
<dbReference type="PROSITE" id="PS00138">
    <property type="entry name" value="SUBTILASE_SER"/>
    <property type="match status" value="2"/>
</dbReference>
<dbReference type="InterPro" id="IPR041469">
    <property type="entry name" value="Subtilisin-like_FN3"/>
</dbReference>
<dbReference type="FunFam" id="3.40.50.200:FF:000006">
    <property type="entry name" value="Subtilisin-like protease SBT1.5"/>
    <property type="match status" value="2"/>
</dbReference>
<proteinExistence type="inferred from homology"/>
<feature type="domain" description="Peptidase S8/S53" evidence="8">
    <location>
        <begin position="47"/>
        <end position="493"/>
    </location>
</feature>